<feature type="region of interest" description="Disordered" evidence="1">
    <location>
        <begin position="1"/>
        <end position="32"/>
    </location>
</feature>
<name>A0A7J7GF32_CAMSI</name>
<protein>
    <submittedName>
        <fullName evidence="2">Uncharacterized protein</fullName>
    </submittedName>
</protein>
<gene>
    <name evidence="2" type="ORF">HYC85_023621</name>
</gene>
<comment type="caution">
    <text evidence="2">The sequence shown here is derived from an EMBL/GenBank/DDBJ whole genome shotgun (WGS) entry which is preliminary data.</text>
</comment>
<reference evidence="2 3" key="2">
    <citation type="submission" date="2020-07" db="EMBL/GenBank/DDBJ databases">
        <title>Genome assembly of wild tea tree DASZ reveals pedigree and selection history of tea varieties.</title>
        <authorList>
            <person name="Zhang W."/>
        </authorList>
    </citation>
    <scope>NUCLEOTIDE SEQUENCE [LARGE SCALE GENOMIC DNA]</scope>
    <source>
        <strain evidence="3">cv. G240</strain>
        <tissue evidence="2">Leaf</tissue>
    </source>
</reference>
<evidence type="ECO:0000256" key="1">
    <source>
        <dbReference type="SAM" id="MobiDB-lite"/>
    </source>
</evidence>
<evidence type="ECO:0000313" key="3">
    <source>
        <dbReference type="Proteomes" id="UP000593564"/>
    </source>
</evidence>
<keyword evidence="3" id="KW-1185">Reference proteome</keyword>
<dbReference type="AlphaFoldDB" id="A0A7J7GF32"/>
<sequence length="203" mass="22828">MDCEDNNEEKKKHCDNPPAPSPHLTFLPSPANPNPNPNFLYSHLYHHPSSTTTTNSITSLPPPPPLSQPPDLSTTLSTLKHLIHLSETTLHSISTLLSTTATTTALFSWPFNFHHRLPSESLFRYSLKCPSFPSPILNLDPLLLQSLRYPNTLKPSQQLFNQNRFVQTLDDPNSDLCFSLDDYCDFSPNFFYPNGAKLQVLAP</sequence>
<feature type="compositionally biased region" description="Low complexity" evidence="1">
    <location>
        <begin position="50"/>
        <end position="59"/>
    </location>
</feature>
<accession>A0A7J7GF32</accession>
<dbReference type="EMBL" id="JACBKZ010000011">
    <property type="protein sequence ID" value="KAF5939362.1"/>
    <property type="molecule type" value="Genomic_DNA"/>
</dbReference>
<organism evidence="2 3">
    <name type="scientific">Camellia sinensis</name>
    <name type="common">Tea plant</name>
    <name type="synonym">Thea sinensis</name>
    <dbReference type="NCBI Taxonomy" id="4442"/>
    <lineage>
        <taxon>Eukaryota</taxon>
        <taxon>Viridiplantae</taxon>
        <taxon>Streptophyta</taxon>
        <taxon>Embryophyta</taxon>
        <taxon>Tracheophyta</taxon>
        <taxon>Spermatophyta</taxon>
        <taxon>Magnoliopsida</taxon>
        <taxon>eudicotyledons</taxon>
        <taxon>Gunneridae</taxon>
        <taxon>Pentapetalae</taxon>
        <taxon>asterids</taxon>
        <taxon>Ericales</taxon>
        <taxon>Theaceae</taxon>
        <taxon>Camellia</taxon>
    </lineage>
</organism>
<evidence type="ECO:0000313" key="2">
    <source>
        <dbReference type="EMBL" id="KAF5939362.1"/>
    </source>
</evidence>
<proteinExistence type="predicted"/>
<reference evidence="3" key="1">
    <citation type="journal article" date="2020" name="Nat. Commun.">
        <title>Genome assembly of wild tea tree DASZ reveals pedigree and selection history of tea varieties.</title>
        <authorList>
            <person name="Zhang W."/>
            <person name="Zhang Y."/>
            <person name="Qiu H."/>
            <person name="Guo Y."/>
            <person name="Wan H."/>
            <person name="Zhang X."/>
            <person name="Scossa F."/>
            <person name="Alseekh S."/>
            <person name="Zhang Q."/>
            <person name="Wang P."/>
            <person name="Xu L."/>
            <person name="Schmidt M.H."/>
            <person name="Jia X."/>
            <person name="Li D."/>
            <person name="Zhu A."/>
            <person name="Guo F."/>
            <person name="Chen W."/>
            <person name="Ni D."/>
            <person name="Usadel B."/>
            <person name="Fernie A.R."/>
            <person name="Wen W."/>
        </authorList>
    </citation>
    <scope>NUCLEOTIDE SEQUENCE [LARGE SCALE GENOMIC DNA]</scope>
    <source>
        <strain evidence="3">cv. G240</strain>
    </source>
</reference>
<feature type="region of interest" description="Disordered" evidence="1">
    <location>
        <begin position="50"/>
        <end position="72"/>
    </location>
</feature>
<dbReference type="Proteomes" id="UP000593564">
    <property type="component" value="Unassembled WGS sequence"/>
</dbReference>